<name>A0ABS7AIT8_9CLOT</name>
<evidence type="ECO:0000313" key="2">
    <source>
        <dbReference type="Proteomes" id="UP001519921"/>
    </source>
</evidence>
<keyword evidence="1" id="KW-0282">Flagellum</keyword>
<protein>
    <submittedName>
        <fullName evidence="1">Flagellar protein FliT</fullName>
    </submittedName>
</protein>
<keyword evidence="2" id="KW-1185">Reference proteome</keyword>
<organism evidence="1 2">
    <name type="scientific">Clostridium weizhouense</name>
    <dbReference type="NCBI Taxonomy" id="2859781"/>
    <lineage>
        <taxon>Bacteria</taxon>
        <taxon>Bacillati</taxon>
        <taxon>Bacillota</taxon>
        <taxon>Clostridia</taxon>
        <taxon>Eubacteriales</taxon>
        <taxon>Clostridiaceae</taxon>
        <taxon>Clostridium</taxon>
    </lineage>
</organism>
<dbReference type="EMBL" id="JAHXPT010000001">
    <property type="protein sequence ID" value="MBW6408580.1"/>
    <property type="molecule type" value="Genomic_DNA"/>
</dbReference>
<comment type="caution">
    <text evidence="1">The sequence shown here is derived from an EMBL/GenBank/DDBJ whole genome shotgun (WGS) entry which is preliminary data.</text>
</comment>
<keyword evidence="1" id="KW-0969">Cilium</keyword>
<accession>A0ABS7AIT8</accession>
<evidence type="ECO:0000313" key="1">
    <source>
        <dbReference type="EMBL" id="MBW6408580.1"/>
    </source>
</evidence>
<keyword evidence="1" id="KW-0966">Cell projection</keyword>
<gene>
    <name evidence="1" type="ORF">KYD98_00575</name>
</gene>
<sequence length="108" mass="13006">MDLSIFNEYKEINLEIIKSIKENKEEISLFEKREEIIEKIFSLNSDRDEIRKIYKEKELDILDKELEDALREKMFSVKEEIKKIVIHKQANLGYVNASRKVNLFSKRI</sequence>
<dbReference type="RefSeq" id="WP_219777643.1">
    <property type="nucleotide sequence ID" value="NZ_JAHXPT010000001.1"/>
</dbReference>
<proteinExistence type="predicted"/>
<reference evidence="1 2" key="1">
    <citation type="submission" date="2021-07" db="EMBL/GenBank/DDBJ databases">
        <title>Clostridium weizhouense sp. nov., an anaerobic bacterium isolated from activated sludge of Petroleum wastewater.</title>
        <authorList>
            <person name="Li Q."/>
        </authorList>
    </citation>
    <scope>NUCLEOTIDE SEQUENCE [LARGE SCALE GENOMIC DNA]</scope>
    <source>
        <strain evidence="1 2">YB-6</strain>
    </source>
</reference>
<dbReference type="Proteomes" id="UP001519921">
    <property type="component" value="Unassembled WGS sequence"/>
</dbReference>